<dbReference type="RefSeq" id="WP_088482293.1">
    <property type="nucleotide sequence ID" value="NZ_NISI01000001.1"/>
</dbReference>
<protein>
    <submittedName>
        <fullName evidence="1">Uncharacterized protein</fullName>
    </submittedName>
</protein>
<comment type="caution">
    <text evidence="1">The sequence shown here is derived from an EMBL/GenBank/DDBJ whole genome shotgun (WGS) entry which is preliminary data.</text>
</comment>
<name>A0A254NHC3_9BURK</name>
<sequence>MQAINEWALRGGVVVAALALSACGVVREARMAQPASLAAVADESFGKPGWGRQGDFALSGQRVRYDRGADRLSLFDTLATGKAPLRYTWSGPAGDSQAECTARQTEVGRGVMTVATKPWTLTCRWSGASDATMTVGEGRVQWGQQTREGRYQRGDLALAVRSVHRLEGSGIATASAVGYEFLQGDRVVGSVDLSRGVPHLRRPDPASPLGQAVTEAALAVALVWEPA</sequence>
<proteinExistence type="predicted"/>
<dbReference type="Proteomes" id="UP000197446">
    <property type="component" value="Unassembled WGS sequence"/>
</dbReference>
<accession>A0A254NHC3</accession>
<evidence type="ECO:0000313" key="1">
    <source>
        <dbReference type="EMBL" id="OWR06092.1"/>
    </source>
</evidence>
<keyword evidence="2" id="KW-1185">Reference proteome</keyword>
<gene>
    <name evidence="1" type="ORF">CDO81_06620</name>
</gene>
<organism evidence="1 2">
    <name type="scientific">Roseateles puraquae</name>
    <dbReference type="NCBI Taxonomy" id="431059"/>
    <lineage>
        <taxon>Bacteria</taxon>
        <taxon>Pseudomonadati</taxon>
        <taxon>Pseudomonadota</taxon>
        <taxon>Betaproteobacteria</taxon>
        <taxon>Burkholderiales</taxon>
        <taxon>Sphaerotilaceae</taxon>
        <taxon>Roseateles</taxon>
    </lineage>
</organism>
<dbReference type="EMBL" id="NISI01000001">
    <property type="protein sequence ID" value="OWR06092.1"/>
    <property type="molecule type" value="Genomic_DNA"/>
</dbReference>
<dbReference type="OrthoDB" id="8896759at2"/>
<reference evidence="1 2" key="1">
    <citation type="journal article" date="2007" name="Int. J. Syst. Evol. Microbiol.">
        <title>Description of Pelomonas aquatica sp. nov. and Pelomonas puraquae sp. nov., isolated from industrial and haemodialysis water.</title>
        <authorList>
            <person name="Gomila M."/>
            <person name="Bowien B."/>
            <person name="Falsen E."/>
            <person name="Moore E.R."/>
            <person name="Lalucat J."/>
        </authorList>
    </citation>
    <scope>NUCLEOTIDE SEQUENCE [LARGE SCALE GENOMIC DNA]</scope>
    <source>
        <strain evidence="1 2">CCUG 52769</strain>
    </source>
</reference>
<dbReference type="AlphaFoldDB" id="A0A254NHC3"/>
<evidence type="ECO:0000313" key="2">
    <source>
        <dbReference type="Proteomes" id="UP000197446"/>
    </source>
</evidence>